<dbReference type="EMBL" id="MK072272">
    <property type="protein sequence ID" value="AYV81382.1"/>
    <property type="molecule type" value="Genomic_DNA"/>
</dbReference>
<evidence type="ECO:0000313" key="1">
    <source>
        <dbReference type="EMBL" id="AYV81382.1"/>
    </source>
</evidence>
<dbReference type="SMART" id="SM01325">
    <property type="entry name" value="DUF3160"/>
    <property type="match status" value="1"/>
</dbReference>
<accession>A0A3G5A2E9</accession>
<evidence type="ECO:0008006" key="2">
    <source>
        <dbReference type="Google" id="ProtNLM"/>
    </source>
</evidence>
<name>A0A3G5A2E9_9VIRU</name>
<reference evidence="1" key="1">
    <citation type="submission" date="2018-10" db="EMBL/GenBank/DDBJ databases">
        <title>Hidden diversity of soil giant viruses.</title>
        <authorList>
            <person name="Schulz F."/>
            <person name="Alteio L."/>
            <person name="Goudeau D."/>
            <person name="Ryan E.M."/>
            <person name="Malmstrom R.R."/>
            <person name="Blanchard J."/>
            <person name="Woyke T."/>
        </authorList>
    </citation>
    <scope>NUCLEOTIDE SEQUENCE</scope>
    <source>
        <strain evidence="1">HAV1</strain>
    </source>
</reference>
<sequence>MAASNVAETDPFIKYMDLVQLDTKAFNAAQEEKRNQFKLTHGDEGYLSEIAMGQIHHPLKSTRGTDYGLTEEEIAKLTRNGFLIKDTTDQTFAETYLTLYNNDMPVMITSDSVLHAFHGFYDNWLKQTEADTLTANLRTLCTHIKKSIDNLETKGEEKELLSLIELLTVVPNILLNLNDKLTQDFDSLCYVNEGVPASKIDMSKYTPETIEVTIKEESALGYTLKDPCAADEDTPKFKAFAIHYNIMDYHLCDIINSSPKMNTYYTEFKPKHVSSKPLLKFSTYDDLDKIMQSIARRVDITFELNGEELLVMDGSMFKPRGHYVESLALENYYMAFTWLSTFTFNLEKKKRGDVWILPIDTFAVGVILANLLKSDLITEFTKFMEVFMGPPSGYNIPSFLQVVSKHLPPTEIKDLVHYVWKNREELYNKAAPELTYKEVSIISRTASIDYKIIDEMVDDKFINDHDKKTFRKFPTVLDIVATLFDNKSVEDYMFHESKEQYKKHLHQVSKSCDSYVFLPSIYDQELKMLRALTLDQNKMKALDHWPFSEDSWAKKLAITQIGHYAELRHDNMLYVKEYRGACCFCEYADLMVEPVPSFWNEFLTLIVKMRALTSSWQLERFEEITRNIITYLECQMAEKPISRALKNSVWNIIKKVGGSGPGFEGWYYTLVENAFKAKPEVASIFTGVDDIRGPGGVIHIGTGTVRLMYVLSRKGKSETKVFLAPVYSSYEVKTPYGVRYNDEEWSIELQKLKPFDF</sequence>
<dbReference type="InterPro" id="IPR022601">
    <property type="entry name" value="DUF3160"/>
</dbReference>
<protein>
    <recommendedName>
        <fullName evidence="2">DUF3160 domain-containing protein</fullName>
    </recommendedName>
</protein>
<proteinExistence type="predicted"/>
<organism evidence="1">
    <name type="scientific">Harvfovirus sp</name>
    <dbReference type="NCBI Taxonomy" id="2487768"/>
    <lineage>
        <taxon>Viruses</taxon>
        <taxon>Varidnaviria</taxon>
        <taxon>Bamfordvirae</taxon>
        <taxon>Nucleocytoviricota</taxon>
        <taxon>Megaviricetes</taxon>
        <taxon>Imitervirales</taxon>
        <taxon>Mimiviridae</taxon>
        <taxon>Klosneuvirinae</taxon>
    </lineage>
</organism>
<gene>
    <name evidence="1" type="ORF">Harvfovirus30_14</name>
</gene>
<dbReference type="Pfam" id="PF11369">
    <property type="entry name" value="DUF3160"/>
    <property type="match status" value="2"/>
</dbReference>